<reference evidence="1 2" key="1">
    <citation type="submission" date="2018-09" db="EMBL/GenBank/DDBJ databases">
        <authorList>
            <person name="Li J."/>
        </authorList>
    </citation>
    <scope>NUCLEOTIDE SEQUENCE [LARGE SCALE GENOMIC DNA]</scope>
    <source>
        <strain evidence="1 2">2129</strain>
    </source>
</reference>
<accession>A0ABN5PQZ4</accession>
<keyword evidence="2" id="KW-1185">Reference proteome</keyword>
<protein>
    <submittedName>
        <fullName evidence="1">Gamma-glutamyltransferase</fullName>
    </submittedName>
</protein>
<dbReference type="EMBL" id="CP032514">
    <property type="protein sequence ID" value="AYD90138.1"/>
    <property type="molecule type" value="Genomic_DNA"/>
</dbReference>
<dbReference type="RefSeq" id="WP_120204850.1">
    <property type="nucleotide sequence ID" value="NZ_CP032514.1"/>
</dbReference>
<dbReference type="InterPro" id="IPR010985">
    <property type="entry name" value="Ribbon_hlx_hlx"/>
</dbReference>
<evidence type="ECO:0000313" key="1">
    <source>
        <dbReference type="EMBL" id="AYD90138.1"/>
    </source>
</evidence>
<dbReference type="Proteomes" id="UP000273001">
    <property type="component" value="Chromosome"/>
</dbReference>
<evidence type="ECO:0000313" key="2">
    <source>
        <dbReference type="Proteomes" id="UP000273001"/>
    </source>
</evidence>
<dbReference type="SUPFAM" id="SSF47598">
    <property type="entry name" value="Ribbon-helix-helix"/>
    <property type="match status" value="1"/>
</dbReference>
<organism evidence="1 2">
    <name type="scientific">Actinomyces lilanjuaniae</name>
    <dbReference type="NCBI Taxonomy" id="2321394"/>
    <lineage>
        <taxon>Bacteria</taxon>
        <taxon>Bacillati</taxon>
        <taxon>Actinomycetota</taxon>
        <taxon>Actinomycetes</taxon>
        <taxon>Actinomycetales</taxon>
        <taxon>Actinomycetaceae</taxon>
        <taxon>Actinomyces</taxon>
    </lineage>
</organism>
<name>A0ABN5PQZ4_9ACTO</name>
<gene>
    <name evidence="1" type="ORF">D5R93_09250</name>
</gene>
<proteinExistence type="predicted"/>
<sequence length="125" mass="13352">MTSRRSRQGGTLPSTTTDAELADLAAQGRLHPVGRPLGGGTITSEDQLRALMGGRPTLGHDHATGHGASARRQVRLPEHTNTALDAYATAHHMTPSAVIRQALEKFLNDDLAVTHQDNPRHATPL</sequence>